<organism evidence="9 10">
    <name type="scientific">Novilysobacter selenitireducens</name>
    <dbReference type="NCBI Taxonomy" id="2872639"/>
    <lineage>
        <taxon>Bacteria</taxon>
        <taxon>Pseudomonadati</taxon>
        <taxon>Pseudomonadota</taxon>
        <taxon>Gammaproteobacteria</taxon>
        <taxon>Lysobacterales</taxon>
        <taxon>Lysobacteraceae</taxon>
        <taxon>Novilysobacter</taxon>
    </lineage>
</organism>
<evidence type="ECO:0000313" key="10">
    <source>
        <dbReference type="Proteomes" id="UP001430954"/>
    </source>
</evidence>
<keyword evidence="5" id="KW-0448">Lipopolysaccharide biosynthesis</keyword>
<dbReference type="PANTHER" id="PTHR48090:SF3">
    <property type="entry name" value="UNDECAPRENYL-PHOSPHATE 4-DEOXY-4-FORMAMIDO-L-ARABINOSE TRANSFERASE"/>
    <property type="match status" value="1"/>
</dbReference>
<evidence type="ECO:0000256" key="1">
    <source>
        <dbReference type="ARBA" id="ARBA00022475"/>
    </source>
</evidence>
<evidence type="ECO:0000256" key="5">
    <source>
        <dbReference type="ARBA" id="ARBA00022985"/>
    </source>
</evidence>
<keyword evidence="6" id="KW-1133">Transmembrane helix</keyword>
<dbReference type="InterPro" id="IPR029044">
    <property type="entry name" value="Nucleotide-diphossugar_trans"/>
</dbReference>
<name>A0ABS7T587_9GAMM</name>
<evidence type="ECO:0000256" key="3">
    <source>
        <dbReference type="ARBA" id="ARBA00022679"/>
    </source>
</evidence>
<keyword evidence="2" id="KW-0328">Glycosyltransferase</keyword>
<keyword evidence="3" id="KW-0808">Transferase</keyword>
<evidence type="ECO:0000313" key="9">
    <source>
        <dbReference type="EMBL" id="MBZ4039018.1"/>
    </source>
</evidence>
<dbReference type="CDD" id="cd04179">
    <property type="entry name" value="DPM_DPG-synthase_like"/>
    <property type="match status" value="1"/>
</dbReference>
<evidence type="ECO:0000256" key="4">
    <source>
        <dbReference type="ARBA" id="ARBA00022692"/>
    </source>
</evidence>
<dbReference type="EMBL" id="JAINZW010000002">
    <property type="protein sequence ID" value="MBZ4039018.1"/>
    <property type="molecule type" value="Genomic_DNA"/>
</dbReference>
<protein>
    <submittedName>
        <fullName evidence="9">Glycosyltransferase family 2 protein</fullName>
    </submittedName>
</protein>
<dbReference type="Proteomes" id="UP001430954">
    <property type="component" value="Unassembled WGS sequence"/>
</dbReference>
<dbReference type="RefSeq" id="WP_223675720.1">
    <property type="nucleotide sequence ID" value="NZ_JAINZW010000002.1"/>
</dbReference>
<keyword evidence="4" id="KW-0812">Transmembrane</keyword>
<dbReference type="Pfam" id="PF00535">
    <property type="entry name" value="Glycos_transf_2"/>
    <property type="match status" value="1"/>
</dbReference>
<dbReference type="InterPro" id="IPR001173">
    <property type="entry name" value="Glyco_trans_2-like"/>
</dbReference>
<sequence>MPHAPNPSVPALSVVIPVYDEADSIRHLLDEVVSTLRPLMAMEIIVVDDASRDGTAAVLAAAAWGIPELTVATHVRNQGQSAAIVTGVSIARAAWVATLDGDGQNDPADLPRLMAERARLPPDCRLVAGWRQERRDTWSKRVGSRIANAVRRRLLNDSTPDTGCGTKLFERDAFLALPRFRHMHRFLPALFQRDGWRTVSVPVGHRPRTAGASKYSNLQRLWVGLFDLAGVAWLRCRPGPVGEVRVVRPASAIVARSEEVLQ</sequence>
<dbReference type="Gene3D" id="3.90.550.10">
    <property type="entry name" value="Spore Coat Polysaccharide Biosynthesis Protein SpsA, Chain A"/>
    <property type="match status" value="1"/>
</dbReference>
<keyword evidence="10" id="KW-1185">Reference proteome</keyword>
<feature type="domain" description="Glycosyltransferase 2-like" evidence="8">
    <location>
        <begin position="13"/>
        <end position="174"/>
    </location>
</feature>
<evidence type="ECO:0000259" key="8">
    <source>
        <dbReference type="Pfam" id="PF00535"/>
    </source>
</evidence>
<accession>A0ABS7T587</accession>
<dbReference type="PANTHER" id="PTHR48090">
    <property type="entry name" value="UNDECAPRENYL-PHOSPHATE 4-DEOXY-4-FORMAMIDO-L-ARABINOSE TRANSFERASE-RELATED"/>
    <property type="match status" value="1"/>
</dbReference>
<proteinExistence type="predicted"/>
<evidence type="ECO:0000256" key="2">
    <source>
        <dbReference type="ARBA" id="ARBA00022676"/>
    </source>
</evidence>
<keyword evidence="1" id="KW-1003">Cell membrane</keyword>
<gene>
    <name evidence="9" type="ORF">K6753_05675</name>
</gene>
<evidence type="ECO:0000256" key="6">
    <source>
        <dbReference type="ARBA" id="ARBA00022989"/>
    </source>
</evidence>
<evidence type="ECO:0000256" key="7">
    <source>
        <dbReference type="ARBA" id="ARBA00023136"/>
    </source>
</evidence>
<comment type="caution">
    <text evidence="9">The sequence shown here is derived from an EMBL/GenBank/DDBJ whole genome shotgun (WGS) entry which is preliminary data.</text>
</comment>
<dbReference type="SUPFAM" id="SSF53448">
    <property type="entry name" value="Nucleotide-diphospho-sugar transferases"/>
    <property type="match status" value="1"/>
</dbReference>
<dbReference type="InterPro" id="IPR050256">
    <property type="entry name" value="Glycosyltransferase_2"/>
</dbReference>
<keyword evidence="7" id="KW-0472">Membrane</keyword>
<reference evidence="9 10" key="1">
    <citation type="submission" date="2021-09" db="EMBL/GenBank/DDBJ databases">
        <title>Lysobacter sp. 13A isolated from the river sediment.</title>
        <authorList>
            <person name="Liu H."/>
            <person name="Li S."/>
            <person name="Mao S."/>
        </authorList>
    </citation>
    <scope>NUCLEOTIDE SEQUENCE [LARGE SCALE GENOMIC DNA]</scope>
    <source>
        <strain evidence="9 10">13A</strain>
    </source>
</reference>